<comment type="function">
    <text evidence="9">Part of the twin-arginine translocation (Tat) system that transports large folded proteins containing a characteristic twin-arginine motif in their signal peptide across membranes. TatA could form the protein-conducting channel of the Tat system.</text>
</comment>
<evidence type="ECO:0000256" key="3">
    <source>
        <dbReference type="ARBA" id="ARBA00022475"/>
    </source>
</evidence>
<dbReference type="OrthoDB" id="7066617at2"/>
<keyword evidence="6 9" id="KW-1133">Transmembrane helix</keyword>
<proteinExistence type="inferred from homology"/>
<comment type="subcellular location">
    <subcellularLocation>
        <location evidence="1 9">Cell membrane</location>
        <topology evidence="1 9">Single-pass membrane protein</topology>
    </subcellularLocation>
</comment>
<dbReference type="Pfam" id="PF02416">
    <property type="entry name" value="TatA_B_E"/>
    <property type="match status" value="1"/>
</dbReference>
<dbReference type="InterPro" id="IPR006312">
    <property type="entry name" value="TatA/E"/>
</dbReference>
<dbReference type="HOGENOM" id="CLU_086034_5_3_6"/>
<name>A0A0A7S1E2_FRIPE</name>
<evidence type="ECO:0000256" key="4">
    <source>
        <dbReference type="ARBA" id="ARBA00022692"/>
    </source>
</evidence>
<dbReference type="GO" id="GO:0043953">
    <property type="term" value="P:protein transport by the Tat complex"/>
    <property type="evidence" value="ECO:0007669"/>
    <property type="project" value="UniProtKB-UniRule"/>
</dbReference>
<keyword evidence="4 9" id="KW-0812">Transmembrane</keyword>
<keyword evidence="7 9" id="KW-0811">Translocation</keyword>
<dbReference type="STRING" id="1267021.FPB0191_01461"/>
<sequence>MMISWPKLIILLVIAVLVLGTDRLRSLGSDLGAAIKGFKKEMNEGDKKTPLIDNKDANNNNEHD</sequence>
<evidence type="ECO:0000256" key="7">
    <source>
        <dbReference type="ARBA" id="ARBA00023010"/>
    </source>
</evidence>
<organism evidence="11 13">
    <name type="scientific">Frischella perrara</name>
    <dbReference type="NCBI Taxonomy" id="1267021"/>
    <lineage>
        <taxon>Bacteria</taxon>
        <taxon>Pseudomonadati</taxon>
        <taxon>Pseudomonadota</taxon>
        <taxon>Gammaproteobacteria</taxon>
        <taxon>Orbales</taxon>
        <taxon>Orbaceae</taxon>
        <taxon>Frischella</taxon>
    </lineage>
</organism>
<evidence type="ECO:0000313" key="11">
    <source>
        <dbReference type="EMBL" id="AJA45278.1"/>
    </source>
</evidence>
<dbReference type="EMBL" id="CP009056">
    <property type="protein sequence ID" value="AJA45278.1"/>
    <property type="molecule type" value="Genomic_DNA"/>
</dbReference>
<dbReference type="NCBIfam" id="TIGR01411">
    <property type="entry name" value="tatAE"/>
    <property type="match status" value="1"/>
</dbReference>
<evidence type="ECO:0000256" key="1">
    <source>
        <dbReference type="ARBA" id="ARBA00004162"/>
    </source>
</evidence>
<keyword evidence="8 9" id="KW-0472">Membrane</keyword>
<protein>
    <recommendedName>
        <fullName evidence="9">Sec-independent protein translocase protein TatA</fullName>
    </recommendedName>
</protein>
<keyword evidence="2 9" id="KW-0813">Transport</keyword>
<comment type="similarity">
    <text evidence="9">Belongs to the TatA/E family.</text>
</comment>
<dbReference type="InterPro" id="IPR003369">
    <property type="entry name" value="TatA/B/E"/>
</dbReference>
<dbReference type="PANTHER" id="PTHR42982">
    <property type="entry name" value="SEC-INDEPENDENT PROTEIN TRANSLOCASE PROTEIN TATA"/>
    <property type="match status" value="1"/>
</dbReference>
<dbReference type="PANTHER" id="PTHR42982:SF1">
    <property type="entry name" value="SEC-INDEPENDENT PROTEIN TRANSLOCASE PROTEIN TATA"/>
    <property type="match status" value="1"/>
</dbReference>
<evidence type="ECO:0000256" key="9">
    <source>
        <dbReference type="HAMAP-Rule" id="MF_00236"/>
    </source>
</evidence>
<gene>
    <name evidence="9" type="primary">tatA</name>
    <name evidence="12" type="ORF">DKK76_07125</name>
    <name evidence="11" type="ORF">FPB0191_01461</name>
</gene>
<dbReference type="Proteomes" id="UP000247838">
    <property type="component" value="Unassembled WGS sequence"/>
</dbReference>
<evidence type="ECO:0000256" key="2">
    <source>
        <dbReference type="ARBA" id="ARBA00022448"/>
    </source>
</evidence>
<dbReference type="AlphaFoldDB" id="A0A0A7S1E2"/>
<dbReference type="GO" id="GO:0008320">
    <property type="term" value="F:protein transmembrane transporter activity"/>
    <property type="evidence" value="ECO:0007669"/>
    <property type="project" value="UniProtKB-UniRule"/>
</dbReference>
<dbReference type="GO" id="GO:0033281">
    <property type="term" value="C:TAT protein transport complex"/>
    <property type="evidence" value="ECO:0007669"/>
    <property type="project" value="UniProtKB-UniRule"/>
</dbReference>
<feature type="region of interest" description="Disordered" evidence="10">
    <location>
        <begin position="44"/>
        <end position="64"/>
    </location>
</feature>
<reference evidence="11 13" key="1">
    <citation type="journal article" date="2014" name="Appl. Environ. Microbiol.">
        <title>Gut symbionts from distinct hosts exhibit genotoxic activity via divergent colibactin biosynthetic pathways.</title>
        <authorList>
            <person name="Engel P."/>
            <person name="Vizcaino M.I."/>
            <person name="Crawford J.M."/>
        </authorList>
    </citation>
    <scope>NUCLEOTIDE SEQUENCE [LARGE SCALE GENOMIC DNA]</scope>
    <source>
        <strain evidence="11 13">PEB0191</strain>
    </source>
</reference>
<evidence type="ECO:0000256" key="8">
    <source>
        <dbReference type="ARBA" id="ARBA00023136"/>
    </source>
</evidence>
<evidence type="ECO:0000313" key="13">
    <source>
        <dbReference type="Proteomes" id="UP000030901"/>
    </source>
</evidence>
<dbReference type="EMBL" id="QGLM01000017">
    <property type="protein sequence ID" value="PXY94763.1"/>
    <property type="molecule type" value="Genomic_DNA"/>
</dbReference>
<dbReference type="KEGG" id="fpp:FPB0191_01461"/>
<comment type="subunit">
    <text evidence="9">The Tat system comprises two distinct complexes: a TatABC complex, containing multiple copies of TatA, TatB and TatC subunits, and a separate TatA complex, containing only TatA subunits. Substrates initially bind to the TatABC complex, which probably triggers association of the separate TatA complex to form the active translocon.</text>
</comment>
<keyword evidence="13" id="KW-1185">Reference proteome</keyword>
<dbReference type="HAMAP" id="MF_00236">
    <property type="entry name" value="TatA_E"/>
    <property type="match status" value="1"/>
</dbReference>
<evidence type="ECO:0000313" key="12">
    <source>
        <dbReference type="EMBL" id="PXY94763.1"/>
    </source>
</evidence>
<keyword evidence="3 9" id="KW-1003">Cell membrane</keyword>
<keyword evidence="5 9" id="KW-0653">Protein transport</keyword>
<accession>A0A0A7S1E2</accession>
<dbReference type="Gene3D" id="1.20.5.3310">
    <property type="match status" value="1"/>
</dbReference>
<evidence type="ECO:0000256" key="10">
    <source>
        <dbReference type="SAM" id="MobiDB-lite"/>
    </source>
</evidence>
<dbReference type="RefSeq" id="WP_039104994.1">
    <property type="nucleotide sequence ID" value="NZ_CALYQC010000003.1"/>
</dbReference>
<evidence type="ECO:0000313" key="14">
    <source>
        <dbReference type="Proteomes" id="UP000247838"/>
    </source>
</evidence>
<evidence type="ECO:0000256" key="5">
    <source>
        <dbReference type="ARBA" id="ARBA00022927"/>
    </source>
</evidence>
<evidence type="ECO:0000256" key="6">
    <source>
        <dbReference type="ARBA" id="ARBA00022989"/>
    </source>
</evidence>
<reference evidence="12 14" key="2">
    <citation type="submission" date="2018-05" db="EMBL/GenBank/DDBJ databases">
        <title>Reference genomes for bee gut microbiota database.</title>
        <authorList>
            <person name="Ellegaard K.M."/>
        </authorList>
    </citation>
    <scope>NUCLEOTIDE SEQUENCE [LARGE SCALE GENOMIC DNA]</scope>
    <source>
        <strain evidence="12 14">ESL0167</strain>
    </source>
</reference>
<dbReference type="Proteomes" id="UP000030901">
    <property type="component" value="Chromosome"/>
</dbReference>